<name>A0ABR4JGX9_9EURO</name>
<dbReference type="Proteomes" id="UP001610446">
    <property type="component" value="Unassembled WGS sequence"/>
</dbReference>
<feature type="transmembrane region" description="Helical" evidence="6">
    <location>
        <begin position="451"/>
        <end position="477"/>
    </location>
</feature>
<keyword evidence="5 6" id="KW-0472">Membrane</keyword>
<feature type="domain" description="Major facilitator superfamily (MFS) profile" evidence="7">
    <location>
        <begin position="57"/>
        <end position="573"/>
    </location>
</feature>
<evidence type="ECO:0000256" key="4">
    <source>
        <dbReference type="ARBA" id="ARBA00022989"/>
    </source>
</evidence>
<feature type="transmembrane region" description="Helical" evidence="6">
    <location>
        <begin position="418"/>
        <end position="439"/>
    </location>
</feature>
<comment type="subcellular location">
    <subcellularLocation>
        <location evidence="1">Membrane</location>
        <topology evidence="1">Multi-pass membrane protein</topology>
    </subcellularLocation>
</comment>
<sequence>MLIDQHIVAIMDESKPRSISETPTKAEVEFEYQENSPSSDAGDTAEKFALDANVIGNLFALALTVSAGGWTNIIPQTSIPFIAQRFPEGAGQSAWIATASLVVSAVVQCFVGDLAGVFGRRGFLFFGCACGIAGQLLGGLATSITMLIGGQVLNGLSVASMFLASPLIQEIVPKKHRAVAVACSTIVSTVSYIGGPIIQGVLIEKKIGGALDGWRVGFYIGAGYWAAAGVCLALLYHPQARLRAEGTSVIHRLCGLDWCGIFLVSLGITLFLVGLNYGDNPYPWTSARVLGCLIPGIALCIAFGLWEWKGTAHGILPHRLFGDRNYPLAICVRIVGGIALLGSQAYLPQIAVNVFGTGGLETSVWQLPLLISSALGSLLAAGLMRLFSSQLRWVLFGLMCAMILGGGLMLAIKPGISFAAWFFPSVIMGLPVGAEALLLTVLTGYFVPDDLIATGVCLANSATLLGGAVAVIIYSTVFNSKIRTRLPADISDATLEAGLPPSSLADFLTAWLTSGGNAAAVGTIPGTTPDVLAAAQEAAKTAYSESYHYIWYILLAFSAVCSVLALLFTSTEKHMTDEVTAPVQKREENGGDTV</sequence>
<evidence type="ECO:0000256" key="1">
    <source>
        <dbReference type="ARBA" id="ARBA00004141"/>
    </source>
</evidence>
<feature type="transmembrane region" description="Helical" evidence="6">
    <location>
        <begin position="179"/>
        <end position="198"/>
    </location>
</feature>
<proteinExistence type="predicted"/>
<evidence type="ECO:0000256" key="6">
    <source>
        <dbReference type="SAM" id="Phobius"/>
    </source>
</evidence>
<comment type="caution">
    <text evidence="8">The sequence shown here is derived from an EMBL/GenBank/DDBJ whole genome shotgun (WGS) entry which is preliminary data.</text>
</comment>
<evidence type="ECO:0000313" key="9">
    <source>
        <dbReference type="Proteomes" id="UP001610446"/>
    </source>
</evidence>
<keyword evidence="9" id="KW-1185">Reference proteome</keyword>
<feature type="transmembrane region" description="Helical" evidence="6">
    <location>
        <begin position="287"/>
        <end position="306"/>
    </location>
</feature>
<dbReference type="InterPro" id="IPR010573">
    <property type="entry name" value="MFS_Str1/Tri12-like"/>
</dbReference>
<accession>A0ABR4JGX9</accession>
<dbReference type="InterPro" id="IPR036259">
    <property type="entry name" value="MFS_trans_sf"/>
</dbReference>
<feature type="transmembrane region" description="Helical" evidence="6">
    <location>
        <begin position="123"/>
        <end position="141"/>
    </location>
</feature>
<dbReference type="PROSITE" id="PS50850">
    <property type="entry name" value="MFS"/>
    <property type="match status" value="1"/>
</dbReference>
<feature type="transmembrane region" description="Helical" evidence="6">
    <location>
        <begin position="147"/>
        <end position="167"/>
    </location>
</feature>
<feature type="transmembrane region" description="Helical" evidence="6">
    <location>
        <begin position="256"/>
        <end position="275"/>
    </location>
</feature>
<reference evidence="8 9" key="1">
    <citation type="submission" date="2024-07" db="EMBL/GenBank/DDBJ databases">
        <title>Section-level genome sequencing and comparative genomics of Aspergillus sections Usti and Cavernicolus.</title>
        <authorList>
            <consortium name="Lawrence Berkeley National Laboratory"/>
            <person name="Nybo J.L."/>
            <person name="Vesth T.C."/>
            <person name="Theobald S."/>
            <person name="Frisvad J.C."/>
            <person name="Larsen T.O."/>
            <person name="Kjaerboelling I."/>
            <person name="Rothschild-Mancinelli K."/>
            <person name="Lyhne E.K."/>
            <person name="Kogle M.E."/>
            <person name="Barry K."/>
            <person name="Clum A."/>
            <person name="Na H."/>
            <person name="Ledsgaard L."/>
            <person name="Lin J."/>
            <person name="Lipzen A."/>
            <person name="Kuo A."/>
            <person name="Riley R."/>
            <person name="Mondo S."/>
            <person name="Labutti K."/>
            <person name="Haridas S."/>
            <person name="Pangalinan J."/>
            <person name="Salamov A.A."/>
            <person name="Simmons B.A."/>
            <person name="Magnuson J.K."/>
            <person name="Chen J."/>
            <person name="Drula E."/>
            <person name="Henrissat B."/>
            <person name="Wiebenga A."/>
            <person name="Lubbers R.J."/>
            <person name="Gomes A.C."/>
            <person name="Makela M.R."/>
            <person name="Stajich J."/>
            <person name="Grigoriev I.V."/>
            <person name="Mortensen U.H."/>
            <person name="De Vries R.P."/>
            <person name="Baker S.E."/>
            <person name="Andersen M.R."/>
        </authorList>
    </citation>
    <scope>NUCLEOTIDE SEQUENCE [LARGE SCALE GENOMIC DNA]</scope>
    <source>
        <strain evidence="8 9">CBS 123904</strain>
    </source>
</reference>
<protein>
    <submittedName>
        <fullName evidence="8">Major facilitator superfamily domain-containing protein</fullName>
    </submittedName>
</protein>
<gene>
    <name evidence="8" type="ORF">BJY01DRAFT_250594</name>
</gene>
<dbReference type="PANTHER" id="PTHR23501">
    <property type="entry name" value="MAJOR FACILITATOR SUPERFAMILY"/>
    <property type="match status" value="1"/>
</dbReference>
<evidence type="ECO:0000256" key="3">
    <source>
        <dbReference type="ARBA" id="ARBA00022692"/>
    </source>
</evidence>
<keyword evidence="3 6" id="KW-0812">Transmembrane</keyword>
<dbReference type="PANTHER" id="PTHR23501:SF195">
    <property type="entry name" value="PEP5"/>
    <property type="match status" value="1"/>
</dbReference>
<feature type="transmembrane region" description="Helical" evidence="6">
    <location>
        <begin position="367"/>
        <end position="386"/>
    </location>
</feature>
<dbReference type="Gene3D" id="1.20.1250.20">
    <property type="entry name" value="MFS general substrate transporter like domains"/>
    <property type="match status" value="1"/>
</dbReference>
<evidence type="ECO:0000313" key="8">
    <source>
        <dbReference type="EMBL" id="KAL2839283.1"/>
    </source>
</evidence>
<dbReference type="EMBL" id="JBFXLU010000135">
    <property type="protein sequence ID" value="KAL2839283.1"/>
    <property type="molecule type" value="Genomic_DNA"/>
</dbReference>
<feature type="transmembrane region" description="Helical" evidence="6">
    <location>
        <begin position="393"/>
        <end position="412"/>
    </location>
</feature>
<dbReference type="Pfam" id="PF06609">
    <property type="entry name" value="TRI12"/>
    <property type="match status" value="1"/>
</dbReference>
<feature type="transmembrane region" description="Helical" evidence="6">
    <location>
        <begin position="93"/>
        <end position="111"/>
    </location>
</feature>
<evidence type="ECO:0000256" key="5">
    <source>
        <dbReference type="ARBA" id="ARBA00023136"/>
    </source>
</evidence>
<feature type="transmembrane region" description="Helical" evidence="6">
    <location>
        <begin position="218"/>
        <end position="236"/>
    </location>
</feature>
<dbReference type="SUPFAM" id="SSF103473">
    <property type="entry name" value="MFS general substrate transporter"/>
    <property type="match status" value="1"/>
</dbReference>
<feature type="transmembrane region" description="Helical" evidence="6">
    <location>
        <begin position="549"/>
        <end position="568"/>
    </location>
</feature>
<keyword evidence="4 6" id="KW-1133">Transmembrane helix</keyword>
<organism evidence="8 9">
    <name type="scientific">Aspergillus pseudoustus</name>
    <dbReference type="NCBI Taxonomy" id="1810923"/>
    <lineage>
        <taxon>Eukaryota</taxon>
        <taxon>Fungi</taxon>
        <taxon>Dikarya</taxon>
        <taxon>Ascomycota</taxon>
        <taxon>Pezizomycotina</taxon>
        <taxon>Eurotiomycetes</taxon>
        <taxon>Eurotiomycetidae</taxon>
        <taxon>Eurotiales</taxon>
        <taxon>Aspergillaceae</taxon>
        <taxon>Aspergillus</taxon>
        <taxon>Aspergillus subgen. Nidulantes</taxon>
    </lineage>
</organism>
<feature type="transmembrane region" description="Helical" evidence="6">
    <location>
        <begin position="54"/>
        <end position="73"/>
    </location>
</feature>
<keyword evidence="2" id="KW-0813">Transport</keyword>
<evidence type="ECO:0000259" key="7">
    <source>
        <dbReference type="PROSITE" id="PS50850"/>
    </source>
</evidence>
<evidence type="ECO:0000256" key="2">
    <source>
        <dbReference type="ARBA" id="ARBA00022448"/>
    </source>
</evidence>
<dbReference type="InterPro" id="IPR020846">
    <property type="entry name" value="MFS_dom"/>
</dbReference>
<feature type="transmembrane region" description="Helical" evidence="6">
    <location>
        <begin position="326"/>
        <end position="347"/>
    </location>
</feature>